<comment type="caution">
    <text evidence="2">The sequence shown here is derived from an EMBL/GenBank/DDBJ whole genome shotgun (WGS) entry which is preliminary data.</text>
</comment>
<dbReference type="InterPro" id="IPR046787">
    <property type="entry name" value="DnaT_2"/>
</dbReference>
<dbReference type="Pfam" id="PF20557">
    <property type="entry name" value="DnaT_2"/>
    <property type="match status" value="1"/>
</dbReference>
<accession>A0AAW9S586</accession>
<reference evidence="2 3" key="1">
    <citation type="submission" date="2024-05" db="EMBL/GenBank/DDBJ databases">
        <title>Genome sequence of Ponticoccus litoralis KCCM 90028.</title>
        <authorList>
            <person name="Kim J.M."/>
            <person name="Lee J.K."/>
            <person name="Choi B.J."/>
            <person name="Bayburt H."/>
            <person name="Baek J.H."/>
            <person name="Jeon C.O."/>
        </authorList>
    </citation>
    <scope>NUCLEOTIDE SEQUENCE [LARGE SCALE GENOMIC DNA]</scope>
    <source>
        <strain evidence="2 3">KCCM 90028</strain>
    </source>
</reference>
<sequence length="175" mass="18822">MALTVETGAGLPDADALVSLAYVDAHHEAQGNAGWAGEDAAKEAAIRRASRYLSNSYRWQGYKLRARAQSLAWPRSGVVDDEGNGIPSEEVPDEVKQACAEIALRELEAPGAMTPDYTPSERIKAEKFGPVSFEYDMSRTDAESVRPVLLIVRDLIGPLLSHRGGSRLAGSAVRG</sequence>
<feature type="domain" description="Putative DnaT-like" evidence="1">
    <location>
        <begin position="1"/>
        <end position="175"/>
    </location>
</feature>
<name>A0AAW9S586_9RHOB</name>
<keyword evidence="3" id="KW-1185">Reference proteome</keyword>
<evidence type="ECO:0000313" key="2">
    <source>
        <dbReference type="EMBL" id="MEN9060009.1"/>
    </source>
</evidence>
<dbReference type="Proteomes" id="UP001428774">
    <property type="component" value="Unassembled WGS sequence"/>
</dbReference>
<dbReference type="RefSeq" id="WP_347165152.1">
    <property type="nucleotide sequence ID" value="NZ_JBDNCH010000002.1"/>
</dbReference>
<evidence type="ECO:0000313" key="3">
    <source>
        <dbReference type="Proteomes" id="UP001428774"/>
    </source>
</evidence>
<evidence type="ECO:0000259" key="1">
    <source>
        <dbReference type="Pfam" id="PF20557"/>
    </source>
</evidence>
<dbReference type="AlphaFoldDB" id="A0AAW9S586"/>
<dbReference type="EMBL" id="JBDNCH010000002">
    <property type="protein sequence ID" value="MEN9060009.1"/>
    <property type="molecule type" value="Genomic_DNA"/>
</dbReference>
<proteinExistence type="predicted"/>
<organism evidence="2 3">
    <name type="scientific">Ponticoccus litoralis</name>
    <dbReference type="NCBI Taxonomy" id="422297"/>
    <lineage>
        <taxon>Bacteria</taxon>
        <taxon>Pseudomonadati</taxon>
        <taxon>Pseudomonadota</taxon>
        <taxon>Alphaproteobacteria</taxon>
        <taxon>Rhodobacterales</taxon>
        <taxon>Roseobacteraceae</taxon>
        <taxon>Ponticoccus</taxon>
    </lineage>
</organism>
<gene>
    <name evidence="2" type="ORF">ABFB10_02125</name>
</gene>
<protein>
    <submittedName>
        <fullName evidence="2">DnaT-like ssDNA-binding protein</fullName>
    </submittedName>
</protein>